<dbReference type="PROSITE" id="PS51257">
    <property type="entry name" value="PROKAR_LIPOPROTEIN"/>
    <property type="match status" value="1"/>
</dbReference>
<evidence type="ECO:0000256" key="5">
    <source>
        <dbReference type="ARBA" id="ARBA00023237"/>
    </source>
</evidence>
<evidence type="ECO:0000256" key="4">
    <source>
        <dbReference type="ARBA" id="ARBA00023136"/>
    </source>
</evidence>
<dbReference type="Pfam" id="PF07980">
    <property type="entry name" value="SusD_RagB"/>
    <property type="match status" value="1"/>
</dbReference>
<evidence type="ECO:0000256" key="3">
    <source>
        <dbReference type="ARBA" id="ARBA00022729"/>
    </source>
</evidence>
<evidence type="ECO:0000259" key="7">
    <source>
        <dbReference type="Pfam" id="PF07980"/>
    </source>
</evidence>
<feature type="chain" id="PRO_5047478970" evidence="6">
    <location>
        <begin position="35"/>
        <end position="662"/>
    </location>
</feature>
<feature type="signal peptide" evidence="6">
    <location>
        <begin position="1"/>
        <end position="34"/>
    </location>
</feature>
<evidence type="ECO:0000313" key="9">
    <source>
        <dbReference type="EMBL" id="GHE33872.1"/>
    </source>
</evidence>
<reference evidence="10" key="1">
    <citation type="journal article" date="2019" name="Int. J. Syst. Evol. Microbiol.">
        <title>The Global Catalogue of Microorganisms (GCM) 10K type strain sequencing project: providing services to taxonomists for standard genome sequencing and annotation.</title>
        <authorList>
            <consortium name="The Broad Institute Genomics Platform"/>
            <consortium name="The Broad Institute Genome Sequencing Center for Infectious Disease"/>
            <person name="Wu L."/>
            <person name="Ma J."/>
        </authorList>
    </citation>
    <scope>NUCLEOTIDE SEQUENCE [LARGE SCALE GENOMIC DNA]</scope>
    <source>
        <strain evidence="10">CGMCC 1.12966</strain>
    </source>
</reference>
<name>A0ABQ3HXD5_9SPHI</name>
<keyword evidence="10" id="KW-1185">Reference proteome</keyword>
<sequence>MMTDKNNIANMMKNSLKKCLLFGLLLLGSCNKFMDIVPDNVAQLEQAFSMRTMAERYLFTCYSWIPRGYYLSSNAALLSGDEFWLNSTSNFSQGNWPAWYVAMGGQNTNSPLLNFWDGNNQGSSGDEQISLWRGIRDCNIFLENIQGVPDMDPTEKDRWAAEVQFLKAYYHYYLLRMYGPIPIVDINTPTFEDPANISFERQPTDDVFAYIVAKIDSVMPALMPDLLLPAQENGRVTQLVAKAMKAEILVTAASPLFNGNTDYPAYNNAQGQPLFNGDYRPEKWRIAAVACKEAIDAAHAAGRSLQKWIPAPTMAKAPQQSTIYQMNLRQAVTERQNNAEAIWINNRSTANADHQAKAFMPRSIDPARITNQSMGGYLAPTLNMALKFYSKNGVPIEEDFTWDYAKRFDLRNVPVGESPYSYDLISGYTTVGLHFDRENRFYGSLSFDGGRYFMNNNNNDSLAYATNARPGGNIAATNSPTQYSGTGYTPKKLVSYMNTIGENNNFTTYGYPFTMMRLGNLYLLYAEAINEIDGPSEEAFTYLDAIRERSGLRGVVESWADFSINPSKPNTQEGLREIIHRERTIELAFESQRFWDLRRWKTAQDELNTPIYGWDIRQITPQTYYRRVVMYNRTFTQRDYFWPISIAEIRRNPKLLQTPLWQ</sequence>
<dbReference type="Gene3D" id="1.25.40.390">
    <property type="match status" value="1"/>
</dbReference>
<evidence type="ECO:0000256" key="1">
    <source>
        <dbReference type="ARBA" id="ARBA00004442"/>
    </source>
</evidence>
<feature type="domain" description="RagB/SusD" evidence="7">
    <location>
        <begin position="340"/>
        <end position="661"/>
    </location>
</feature>
<dbReference type="Pfam" id="PF14322">
    <property type="entry name" value="SusD-like_3"/>
    <property type="match status" value="1"/>
</dbReference>
<keyword evidence="5" id="KW-0998">Cell outer membrane</keyword>
<evidence type="ECO:0000313" key="10">
    <source>
        <dbReference type="Proteomes" id="UP000620550"/>
    </source>
</evidence>
<evidence type="ECO:0000259" key="8">
    <source>
        <dbReference type="Pfam" id="PF14322"/>
    </source>
</evidence>
<gene>
    <name evidence="9" type="ORF">GCM10017764_16420</name>
</gene>
<evidence type="ECO:0000256" key="2">
    <source>
        <dbReference type="ARBA" id="ARBA00006275"/>
    </source>
</evidence>
<dbReference type="Proteomes" id="UP000620550">
    <property type="component" value="Unassembled WGS sequence"/>
</dbReference>
<comment type="caution">
    <text evidence="9">The sequence shown here is derived from an EMBL/GenBank/DDBJ whole genome shotgun (WGS) entry which is preliminary data.</text>
</comment>
<protein>
    <submittedName>
        <fullName evidence="9">Starch-binding protein</fullName>
    </submittedName>
</protein>
<dbReference type="SUPFAM" id="SSF48452">
    <property type="entry name" value="TPR-like"/>
    <property type="match status" value="1"/>
</dbReference>
<accession>A0ABQ3HXD5</accession>
<comment type="similarity">
    <text evidence="2">Belongs to the SusD family.</text>
</comment>
<evidence type="ECO:0000256" key="6">
    <source>
        <dbReference type="SAM" id="SignalP"/>
    </source>
</evidence>
<dbReference type="RefSeq" id="WP_229826458.1">
    <property type="nucleotide sequence ID" value="NZ_BNAF01000005.1"/>
</dbReference>
<keyword evidence="4" id="KW-0472">Membrane</keyword>
<organism evidence="9 10">
    <name type="scientific">Sphingobacterium griseoflavum</name>
    <dbReference type="NCBI Taxonomy" id="1474952"/>
    <lineage>
        <taxon>Bacteria</taxon>
        <taxon>Pseudomonadati</taxon>
        <taxon>Bacteroidota</taxon>
        <taxon>Sphingobacteriia</taxon>
        <taxon>Sphingobacteriales</taxon>
        <taxon>Sphingobacteriaceae</taxon>
        <taxon>Sphingobacterium</taxon>
    </lineage>
</organism>
<dbReference type="InterPro" id="IPR011990">
    <property type="entry name" value="TPR-like_helical_dom_sf"/>
</dbReference>
<dbReference type="EMBL" id="BNAF01000005">
    <property type="protein sequence ID" value="GHE33872.1"/>
    <property type="molecule type" value="Genomic_DNA"/>
</dbReference>
<keyword evidence="3 6" id="KW-0732">Signal</keyword>
<feature type="domain" description="SusD-like N-terminal" evidence="8">
    <location>
        <begin position="129"/>
        <end position="215"/>
    </location>
</feature>
<dbReference type="InterPro" id="IPR033985">
    <property type="entry name" value="SusD-like_N"/>
</dbReference>
<proteinExistence type="inferred from homology"/>
<comment type="subcellular location">
    <subcellularLocation>
        <location evidence="1">Cell outer membrane</location>
    </subcellularLocation>
</comment>
<dbReference type="InterPro" id="IPR012944">
    <property type="entry name" value="SusD_RagB_dom"/>
</dbReference>